<dbReference type="AlphaFoldDB" id="A0A847S3R8"/>
<reference evidence="5 6" key="1">
    <citation type="submission" date="2020-04" db="EMBL/GenBank/DDBJ databases">
        <title>Draft genome of Leeia sp. IMCC25680.</title>
        <authorList>
            <person name="Song J."/>
            <person name="Cho J.-C."/>
        </authorList>
    </citation>
    <scope>NUCLEOTIDE SEQUENCE [LARGE SCALE GENOMIC DNA]</scope>
    <source>
        <strain evidence="5 6">IMCC25680</strain>
    </source>
</reference>
<dbReference type="Gene3D" id="3.40.50.150">
    <property type="entry name" value="Vaccinia Virus protein VP39"/>
    <property type="match status" value="1"/>
</dbReference>
<keyword evidence="2 5" id="KW-0489">Methyltransferase</keyword>
<accession>A0A847S3R8</accession>
<evidence type="ECO:0000256" key="1">
    <source>
        <dbReference type="ARBA" id="ARBA00008361"/>
    </source>
</evidence>
<dbReference type="PANTHER" id="PTHR44942:SF4">
    <property type="entry name" value="METHYLTRANSFERASE TYPE 11 DOMAIN-CONTAINING PROTEIN"/>
    <property type="match status" value="1"/>
</dbReference>
<dbReference type="GO" id="GO:0008757">
    <property type="term" value="F:S-adenosylmethionine-dependent methyltransferase activity"/>
    <property type="evidence" value="ECO:0007669"/>
    <property type="project" value="InterPro"/>
</dbReference>
<evidence type="ECO:0000313" key="6">
    <source>
        <dbReference type="Proteomes" id="UP000587991"/>
    </source>
</evidence>
<organism evidence="5 6">
    <name type="scientific">Leeia aquatica</name>
    <dbReference type="NCBI Taxonomy" id="2725557"/>
    <lineage>
        <taxon>Bacteria</taxon>
        <taxon>Pseudomonadati</taxon>
        <taxon>Pseudomonadota</taxon>
        <taxon>Betaproteobacteria</taxon>
        <taxon>Neisseriales</taxon>
        <taxon>Leeiaceae</taxon>
        <taxon>Leeia</taxon>
    </lineage>
</organism>
<dbReference type="Proteomes" id="UP000587991">
    <property type="component" value="Unassembled WGS sequence"/>
</dbReference>
<dbReference type="Pfam" id="PF08241">
    <property type="entry name" value="Methyltransf_11"/>
    <property type="match status" value="1"/>
</dbReference>
<dbReference type="GO" id="GO:0032259">
    <property type="term" value="P:methylation"/>
    <property type="evidence" value="ECO:0007669"/>
    <property type="project" value="UniProtKB-KW"/>
</dbReference>
<dbReference type="InterPro" id="IPR051052">
    <property type="entry name" value="Diverse_substrate_MTase"/>
</dbReference>
<dbReference type="PANTHER" id="PTHR44942">
    <property type="entry name" value="METHYLTRANSF_11 DOMAIN-CONTAINING PROTEIN"/>
    <property type="match status" value="1"/>
</dbReference>
<dbReference type="SUPFAM" id="SSF53335">
    <property type="entry name" value="S-adenosyl-L-methionine-dependent methyltransferases"/>
    <property type="match status" value="1"/>
</dbReference>
<proteinExistence type="inferred from homology"/>
<dbReference type="InterPro" id="IPR029063">
    <property type="entry name" value="SAM-dependent_MTases_sf"/>
</dbReference>
<dbReference type="InterPro" id="IPR013216">
    <property type="entry name" value="Methyltransf_11"/>
</dbReference>
<sequence>MNYDFGLTATDYATHRAGFPPDLFARLQPYGIGLKGQRLLDLATGTGTLARGFALRGCRVSGLDIAAPMMAQARELDQRAGVVVDYHLGRAEATGLPEGSFDVVTAGQSWHWFDARLATQEILRLLRLGGAVLIASFDWLPRPGNLVAAMEALVKQHNPAWDKDGGCGIHPGRLNDLLDAGFVGLDSFSFDLDVPYTPEAWRGRIRASAGVGASLPPDAVARFDDAHALLLQAHFPQAVLQVPHRVFAVIARKPFAT</sequence>
<comment type="caution">
    <text evidence="5">The sequence shown here is derived from an EMBL/GenBank/DDBJ whole genome shotgun (WGS) entry which is preliminary data.</text>
</comment>
<evidence type="ECO:0000313" key="5">
    <source>
        <dbReference type="EMBL" id="NLR76401.1"/>
    </source>
</evidence>
<comment type="similarity">
    <text evidence="1">Belongs to the methyltransferase superfamily.</text>
</comment>
<keyword evidence="3 5" id="KW-0808">Transferase</keyword>
<dbReference type="CDD" id="cd02440">
    <property type="entry name" value="AdoMet_MTases"/>
    <property type="match status" value="1"/>
</dbReference>
<evidence type="ECO:0000256" key="3">
    <source>
        <dbReference type="ARBA" id="ARBA00022679"/>
    </source>
</evidence>
<dbReference type="EMBL" id="JABAIM010000003">
    <property type="protein sequence ID" value="NLR76401.1"/>
    <property type="molecule type" value="Genomic_DNA"/>
</dbReference>
<evidence type="ECO:0000259" key="4">
    <source>
        <dbReference type="Pfam" id="PF08241"/>
    </source>
</evidence>
<gene>
    <name evidence="5" type="ORF">HF682_14635</name>
</gene>
<evidence type="ECO:0000256" key="2">
    <source>
        <dbReference type="ARBA" id="ARBA00022603"/>
    </source>
</evidence>
<dbReference type="RefSeq" id="WP_168878055.1">
    <property type="nucleotide sequence ID" value="NZ_JABAIM010000003.1"/>
</dbReference>
<feature type="domain" description="Methyltransferase type 11" evidence="4">
    <location>
        <begin position="40"/>
        <end position="134"/>
    </location>
</feature>
<protein>
    <submittedName>
        <fullName evidence="5">Class I SAM-dependent methyltransferase</fullName>
    </submittedName>
</protein>
<name>A0A847S3R8_9NEIS</name>
<keyword evidence="6" id="KW-1185">Reference proteome</keyword>